<dbReference type="GO" id="GO:0046872">
    <property type="term" value="F:metal ion binding"/>
    <property type="evidence" value="ECO:0007669"/>
    <property type="project" value="UniProtKB-KW"/>
</dbReference>
<evidence type="ECO:0000256" key="5">
    <source>
        <dbReference type="ARBA" id="ARBA00022763"/>
    </source>
</evidence>
<evidence type="ECO:0000256" key="9">
    <source>
        <dbReference type="ARBA" id="ARBA00023204"/>
    </source>
</evidence>
<keyword evidence="6" id="KW-0862">Zinc</keyword>
<dbReference type="SUPFAM" id="SSF56091">
    <property type="entry name" value="DNA ligase/mRNA capping enzyme, catalytic domain"/>
    <property type="match status" value="1"/>
</dbReference>
<dbReference type="SMART" id="SM00532">
    <property type="entry name" value="LIGANc"/>
    <property type="match status" value="1"/>
</dbReference>
<evidence type="ECO:0000256" key="8">
    <source>
        <dbReference type="ARBA" id="ARBA00023027"/>
    </source>
</evidence>
<dbReference type="AlphaFoldDB" id="A0A382E865"/>
<organism evidence="12">
    <name type="scientific">marine metagenome</name>
    <dbReference type="NCBI Taxonomy" id="408172"/>
    <lineage>
        <taxon>unclassified sequences</taxon>
        <taxon>metagenomes</taxon>
        <taxon>ecological metagenomes</taxon>
    </lineage>
</organism>
<dbReference type="FunFam" id="3.30.470.30:FF:000001">
    <property type="entry name" value="DNA ligase"/>
    <property type="match status" value="1"/>
</dbReference>
<proteinExistence type="predicted"/>
<dbReference type="CDD" id="cd00114">
    <property type="entry name" value="LIGANc"/>
    <property type="match status" value="1"/>
</dbReference>
<feature type="domain" description="NAD-dependent DNA ligase N-terminal" evidence="11">
    <location>
        <begin position="1"/>
        <end position="239"/>
    </location>
</feature>
<name>A0A382E865_9ZZZZ</name>
<dbReference type="GO" id="GO:0006260">
    <property type="term" value="P:DNA replication"/>
    <property type="evidence" value="ECO:0007669"/>
    <property type="project" value="UniProtKB-KW"/>
</dbReference>
<accession>A0A382E865</accession>
<keyword evidence="9" id="KW-0234">DNA repair</keyword>
<keyword evidence="7" id="KW-0460">Magnesium</keyword>
<keyword evidence="2" id="KW-0436">Ligase</keyword>
<comment type="cofactor">
    <cofactor evidence="1">
        <name>Mg(2+)</name>
        <dbReference type="ChEBI" id="CHEBI:18420"/>
    </cofactor>
</comment>
<dbReference type="GO" id="GO:0003911">
    <property type="term" value="F:DNA ligase (NAD+) activity"/>
    <property type="evidence" value="ECO:0007669"/>
    <property type="project" value="UniProtKB-EC"/>
</dbReference>
<keyword evidence="5" id="KW-0227">DNA damage</keyword>
<evidence type="ECO:0000256" key="1">
    <source>
        <dbReference type="ARBA" id="ARBA00001946"/>
    </source>
</evidence>
<evidence type="ECO:0000256" key="7">
    <source>
        <dbReference type="ARBA" id="ARBA00022842"/>
    </source>
</evidence>
<keyword evidence="8" id="KW-0520">NAD</keyword>
<sequence>MLSLENAMDEDELRSFYERLQKGLNNNDKISIIAEPKLDGLGVELVYENGFFIHGSTRGDGITGENISQNLKTIPSIPLSLRTNKRNAIQLLEVRGEVFMTKSGFDQLNKTRLAEGLDPFANPRNAAAGSLRQLDSKITSQRPLSIFCYEAGSITGEAFNSHKEFLSALKDWGFPVNPEVKVVNNIDEMIVYHSNLENKRNTLPYEIDGTVFKVNKNEQRNILGARSRSPRWAIAGKFK</sequence>
<evidence type="ECO:0000256" key="3">
    <source>
        <dbReference type="ARBA" id="ARBA00022705"/>
    </source>
</evidence>
<dbReference type="EMBL" id="UINC01043100">
    <property type="protein sequence ID" value="SVB46655.1"/>
    <property type="molecule type" value="Genomic_DNA"/>
</dbReference>
<evidence type="ECO:0000313" key="12">
    <source>
        <dbReference type="EMBL" id="SVB46655.1"/>
    </source>
</evidence>
<dbReference type="InterPro" id="IPR013840">
    <property type="entry name" value="DNAligase_N"/>
</dbReference>
<dbReference type="Pfam" id="PF01653">
    <property type="entry name" value="DNA_ligase_aden"/>
    <property type="match status" value="1"/>
</dbReference>
<dbReference type="Gene3D" id="3.30.470.30">
    <property type="entry name" value="DNA ligase/mRNA capping enzyme"/>
    <property type="match status" value="1"/>
</dbReference>
<dbReference type="PROSITE" id="PS01055">
    <property type="entry name" value="DNA_LIGASE_N1"/>
    <property type="match status" value="1"/>
</dbReference>
<evidence type="ECO:0000256" key="2">
    <source>
        <dbReference type="ARBA" id="ARBA00022598"/>
    </source>
</evidence>
<evidence type="ECO:0000256" key="6">
    <source>
        <dbReference type="ARBA" id="ARBA00022833"/>
    </source>
</evidence>
<keyword evidence="4" id="KW-0479">Metal-binding</keyword>
<dbReference type="InterPro" id="IPR013839">
    <property type="entry name" value="DNAligase_adenylation"/>
</dbReference>
<protein>
    <recommendedName>
        <fullName evidence="11">NAD-dependent DNA ligase N-terminal domain-containing protein</fullName>
    </recommendedName>
</protein>
<gene>
    <name evidence="12" type="ORF">METZ01_LOCUS199509</name>
</gene>
<comment type="catalytic activity">
    <reaction evidence="10">
        <text>NAD(+) + (deoxyribonucleotide)n-3'-hydroxyl + 5'-phospho-(deoxyribonucleotide)m = (deoxyribonucleotide)n+m + AMP + beta-nicotinamide D-nucleotide.</text>
        <dbReference type="EC" id="6.5.1.2"/>
    </reaction>
</comment>
<feature type="non-terminal residue" evidence="12">
    <location>
        <position position="239"/>
    </location>
</feature>
<reference evidence="12" key="1">
    <citation type="submission" date="2018-05" db="EMBL/GenBank/DDBJ databases">
        <authorList>
            <person name="Lanie J.A."/>
            <person name="Ng W.-L."/>
            <person name="Kazmierczak K.M."/>
            <person name="Andrzejewski T.M."/>
            <person name="Davidsen T.M."/>
            <person name="Wayne K.J."/>
            <person name="Tettelin H."/>
            <person name="Glass J.I."/>
            <person name="Rusch D."/>
            <person name="Podicherti R."/>
            <person name="Tsui H.-C.T."/>
            <person name="Winkler M.E."/>
        </authorList>
    </citation>
    <scope>NUCLEOTIDE SEQUENCE</scope>
</reference>
<keyword evidence="3" id="KW-0235">DNA replication</keyword>
<evidence type="ECO:0000256" key="10">
    <source>
        <dbReference type="ARBA" id="ARBA00034005"/>
    </source>
</evidence>
<evidence type="ECO:0000259" key="11">
    <source>
        <dbReference type="SMART" id="SM00532"/>
    </source>
</evidence>
<dbReference type="GO" id="GO:0006281">
    <property type="term" value="P:DNA repair"/>
    <property type="evidence" value="ECO:0007669"/>
    <property type="project" value="UniProtKB-KW"/>
</dbReference>
<dbReference type="InterPro" id="IPR018239">
    <property type="entry name" value="DNA_ligase_AS"/>
</dbReference>
<evidence type="ECO:0000256" key="4">
    <source>
        <dbReference type="ARBA" id="ARBA00022723"/>
    </source>
</evidence>